<name>A0ABS5C2Z6_9BACT</name>
<gene>
    <name evidence="3" type="ORF">J8F10_34360</name>
</gene>
<feature type="region of interest" description="Disordered" evidence="1">
    <location>
        <begin position="19"/>
        <end position="75"/>
    </location>
</feature>
<evidence type="ECO:0000313" key="4">
    <source>
        <dbReference type="Proteomes" id="UP000676565"/>
    </source>
</evidence>
<feature type="signal peptide" evidence="2">
    <location>
        <begin position="1"/>
        <end position="21"/>
    </location>
</feature>
<feature type="compositionally biased region" description="Pro residues" evidence="1">
    <location>
        <begin position="47"/>
        <end position="56"/>
    </location>
</feature>
<dbReference type="RefSeq" id="WP_210661586.1">
    <property type="nucleotide sequence ID" value="NZ_JAGKQQ010000001.1"/>
</dbReference>
<keyword evidence="2" id="KW-0732">Signal</keyword>
<dbReference type="InterPro" id="IPR011446">
    <property type="entry name" value="BBP7"/>
</dbReference>
<feature type="compositionally biased region" description="Pro residues" evidence="1">
    <location>
        <begin position="23"/>
        <end position="32"/>
    </location>
</feature>
<dbReference type="Pfam" id="PF07585">
    <property type="entry name" value="BBP7"/>
    <property type="match status" value="1"/>
</dbReference>
<dbReference type="EMBL" id="JAGKQQ010000001">
    <property type="protein sequence ID" value="MBP3960340.1"/>
    <property type="molecule type" value="Genomic_DNA"/>
</dbReference>
<dbReference type="Proteomes" id="UP000676565">
    <property type="component" value="Unassembled WGS sequence"/>
</dbReference>
<evidence type="ECO:0000313" key="3">
    <source>
        <dbReference type="EMBL" id="MBP3960340.1"/>
    </source>
</evidence>
<evidence type="ECO:0000256" key="2">
    <source>
        <dbReference type="SAM" id="SignalP"/>
    </source>
</evidence>
<evidence type="ECO:0000256" key="1">
    <source>
        <dbReference type="SAM" id="MobiDB-lite"/>
    </source>
</evidence>
<accession>A0ABS5C2Z6</accession>
<reference evidence="3 4" key="1">
    <citation type="submission" date="2021-04" db="EMBL/GenBank/DDBJ databases">
        <authorList>
            <person name="Ivanova A."/>
        </authorList>
    </citation>
    <scope>NUCLEOTIDE SEQUENCE [LARGE SCALE GENOMIC DNA]</scope>
    <source>
        <strain evidence="3 4">G18</strain>
    </source>
</reference>
<proteinExistence type="predicted"/>
<sequence length="409" mass="44033">MRSRWLAAVGVIFLGFSPASAQPQPPLPPPALPATSTPPADTRELPPLLPPPPPGAPLTEVPRPGTGPAVDYDPGYLYLPEKAPERARRPEECGPAGRWWITPSFELSWVPTNRAPASVRLRLSDGLGNSAPGPVLPVAGRSAGQFEAALGLVFGRWFDESHTNGAEASFFVRNADNTFGTAAPGMLVLFPEGPGRGTPQVIAFPDPFGARIVGTFPSTLSTFFTTVDVNYRRKLLCTDSARLDALVGYRFAYLQDELYLGEVPDGDNDYKRNRASVSNPFHGGQIGLAGEVRKNGWYAAGSAKVAFGVVTPEVTTSGLFIGAEGRTGSQFTQLRALNTAEKSEFAVMPVLNLSIGRQVSERTRVFAGYSFQYLSRAGRLGDALNPANSKIALTDFWVQSVNFGIEWRH</sequence>
<organism evidence="3 4">
    <name type="scientific">Gemmata palustris</name>
    <dbReference type="NCBI Taxonomy" id="2822762"/>
    <lineage>
        <taxon>Bacteria</taxon>
        <taxon>Pseudomonadati</taxon>
        <taxon>Planctomycetota</taxon>
        <taxon>Planctomycetia</taxon>
        <taxon>Gemmatales</taxon>
        <taxon>Gemmataceae</taxon>
        <taxon>Gemmata</taxon>
    </lineage>
</organism>
<protein>
    <submittedName>
        <fullName evidence="3">BBP7 family outer membrane beta-barrel protein</fullName>
    </submittedName>
</protein>
<keyword evidence="4" id="KW-1185">Reference proteome</keyword>
<feature type="chain" id="PRO_5047487492" evidence="2">
    <location>
        <begin position="22"/>
        <end position="409"/>
    </location>
</feature>
<comment type="caution">
    <text evidence="3">The sequence shown here is derived from an EMBL/GenBank/DDBJ whole genome shotgun (WGS) entry which is preliminary data.</text>
</comment>